<feature type="compositionally biased region" description="Basic and acidic residues" evidence="6">
    <location>
        <begin position="939"/>
        <end position="950"/>
    </location>
</feature>
<dbReference type="SUPFAM" id="SSF57625">
    <property type="entry name" value="Invertebrate chitin-binding proteins"/>
    <property type="match status" value="4"/>
</dbReference>
<evidence type="ECO:0000256" key="1">
    <source>
        <dbReference type="ARBA" id="ARBA00022669"/>
    </source>
</evidence>
<evidence type="ECO:0000313" key="10">
    <source>
        <dbReference type="Proteomes" id="UP001201812"/>
    </source>
</evidence>
<evidence type="ECO:0000256" key="4">
    <source>
        <dbReference type="ARBA" id="ARBA00023157"/>
    </source>
</evidence>
<reference evidence="9" key="1">
    <citation type="submission" date="2022-01" db="EMBL/GenBank/DDBJ databases">
        <title>Genome Sequence Resource for Two Populations of Ditylenchus destructor, the Migratory Endoparasitic Phytonematode.</title>
        <authorList>
            <person name="Zhang H."/>
            <person name="Lin R."/>
            <person name="Xie B."/>
        </authorList>
    </citation>
    <scope>NUCLEOTIDE SEQUENCE</scope>
    <source>
        <strain evidence="9">BazhouSP</strain>
    </source>
</reference>
<feature type="signal peptide" evidence="7">
    <location>
        <begin position="1"/>
        <end position="28"/>
    </location>
</feature>
<dbReference type="PANTHER" id="PTHR23301">
    <property type="entry name" value="CHITIN BINDING PERITROPHIN-A"/>
    <property type="match status" value="1"/>
</dbReference>
<evidence type="ECO:0000256" key="5">
    <source>
        <dbReference type="ARBA" id="ARBA00023180"/>
    </source>
</evidence>
<dbReference type="GO" id="GO:0005576">
    <property type="term" value="C:extracellular region"/>
    <property type="evidence" value="ECO:0007669"/>
    <property type="project" value="InterPro"/>
</dbReference>
<evidence type="ECO:0000256" key="7">
    <source>
        <dbReference type="SAM" id="SignalP"/>
    </source>
</evidence>
<name>A0AAD4NAG8_9BILA</name>
<evidence type="ECO:0000256" key="2">
    <source>
        <dbReference type="ARBA" id="ARBA00022729"/>
    </source>
</evidence>
<gene>
    <name evidence="9" type="ORF">DdX_07080</name>
</gene>
<dbReference type="InterPro" id="IPR036508">
    <property type="entry name" value="Chitin-bd_dom_sf"/>
</dbReference>
<dbReference type="Proteomes" id="UP001201812">
    <property type="component" value="Unassembled WGS sequence"/>
</dbReference>
<dbReference type="AlphaFoldDB" id="A0AAD4NAG8"/>
<feature type="domain" description="Chitin-binding type-2" evidence="8">
    <location>
        <begin position="875"/>
        <end position="921"/>
    </location>
</feature>
<keyword evidence="3" id="KW-0677">Repeat</keyword>
<keyword evidence="5" id="KW-0325">Glycoprotein</keyword>
<dbReference type="SMART" id="SM00494">
    <property type="entry name" value="ChtBD2"/>
    <property type="match status" value="9"/>
</dbReference>
<dbReference type="PANTHER" id="PTHR23301:SF0">
    <property type="entry name" value="CHITIN-BINDING TYPE-2 DOMAIN-CONTAINING PROTEIN-RELATED"/>
    <property type="match status" value="1"/>
</dbReference>
<feature type="domain" description="Chitin-binding type-2" evidence="8">
    <location>
        <begin position="701"/>
        <end position="761"/>
    </location>
</feature>
<accession>A0AAD4NAG8</accession>
<feature type="chain" id="PRO_5042239173" evidence="7">
    <location>
        <begin position="29"/>
        <end position="1042"/>
    </location>
</feature>
<dbReference type="EMBL" id="JAKKPZ010000009">
    <property type="protein sequence ID" value="KAI1717338.1"/>
    <property type="molecule type" value="Genomic_DNA"/>
</dbReference>
<proteinExistence type="predicted"/>
<feature type="domain" description="Chitin-binding type-2" evidence="8">
    <location>
        <begin position="820"/>
        <end position="872"/>
    </location>
</feature>
<dbReference type="Gene3D" id="2.170.140.10">
    <property type="entry name" value="Chitin binding domain"/>
    <property type="match status" value="2"/>
</dbReference>
<keyword evidence="10" id="KW-1185">Reference proteome</keyword>
<evidence type="ECO:0000313" key="9">
    <source>
        <dbReference type="EMBL" id="KAI1717338.1"/>
    </source>
</evidence>
<feature type="region of interest" description="Disordered" evidence="6">
    <location>
        <begin position="932"/>
        <end position="966"/>
    </location>
</feature>
<evidence type="ECO:0000259" key="8">
    <source>
        <dbReference type="PROSITE" id="PS50940"/>
    </source>
</evidence>
<sequence>MLPKIKLRPKDLLLAFSLFLLSLNTGYSVKLADTDSDSNEELDVTDSATLSQATTNGTTLSPSPYSDFETVTPVTEVLESAKRFRRNLNSREPIESSEEHFRAESNPRRTKIPRLQVVDIEAYCFGSNDFLALGPCSSTFLRCGQFSEQRQFDFEECPLGQIFRNTRCVPASDVKGCFNTEVNLLNDGTEKLAEAINYCARSPFGSSLYSALQSDRRQDHVCSRQALVCRNSDSPLAISCPSDKVLDIESLRCVEAPQRCMFVSDGEFAPIHENLLHAFCDNRGFAMSRVDKDEDERELFEHKGPMRQKEGCKNWFVTCDAPAIEFISCDEGKIFDPKRRVCRRAQPEDHCPMVGVCKGWEWRTIPLGECRRDFLYCNGLRPTMFQCQRKDAVFKNGHCRLATEKGVDCGLCEKGEKKRADKCEEFYFCQRDEHTGNLRWQAYRCLAPRVYSPFIKECALPDEFRCPNRIQCQQGDSFSTSCGDFFYCYEGKYLPNKCPHLTRWDPKQRRCIADDNCNRFSDTGSPKHCQRGDAKPSVDCQTFKECDSKGRWILSDCRELNTGRLKAPCRFCSKIREQTDTYPVDILLPRNFNPHDNQGVREKQCDDGERIINIQECERYMECVDGEWFNLACPTGYIFEADSQNCVIQSATSCRQNRPNSDFSSVYIPPLYDTKDTAVGSPTSPSPQIPIGFKEKYMHAFEFCETNSPRRLPSPYDCSKYKECETTSASFGGYYIEKQCPLSAQFDPSTGECKYDYQCLAPKCIEGIREPRPGQCGKARRCRNGNWEDVRCKNNMAFISGRCSKTISCANSNAEYPHGILKCITGHTKAHFYDCAKYLMCHHGQFVEESCFNGHKYNPEIGRCDPSYQCKGKHNTDCYEGEMRQVGQHHTCDQFEACIDGKFHPQRCPFGMIFDPNLKRCAAGHCHHGGSPGHPGGHGGDHSDEPDHHGSGHQGHGHHGEKCKESAGVDGFRADGQTCKFTLQDILISMQVGQIMDDISETHDKSSGEPSANQTPVTIAANVDNGQKRNEKRQVKSFNILI</sequence>
<keyword evidence="2 7" id="KW-0732">Signal</keyword>
<protein>
    <submittedName>
        <fullName evidence="9">Chitin binding peritrophin-A domain-containing protein</fullName>
    </submittedName>
</protein>
<dbReference type="Pfam" id="PF01607">
    <property type="entry name" value="CBM_14"/>
    <property type="match status" value="3"/>
</dbReference>
<evidence type="ECO:0000256" key="3">
    <source>
        <dbReference type="ARBA" id="ARBA00022737"/>
    </source>
</evidence>
<dbReference type="InterPro" id="IPR051940">
    <property type="entry name" value="Chitin_bind-dev_reg"/>
</dbReference>
<organism evidence="9 10">
    <name type="scientific">Ditylenchus destructor</name>
    <dbReference type="NCBI Taxonomy" id="166010"/>
    <lineage>
        <taxon>Eukaryota</taxon>
        <taxon>Metazoa</taxon>
        <taxon>Ecdysozoa</taxon>
        <taxon>Nematoda</taxon>
        <taxon>Chromadorea</taxon>
        <taxon>Rhabditida</taxon>
        <taxon>Tylenchina</taxon>
        <taxon>Tylenchomorpha</taxon>
        <taxon>Sphaerularioidea</taxon>
        <taxon>Anguinidae</taxon>
        <taxon>Anguininae</taxon>
        <taxon>Ditylenchus</taxon>
    </lineage>
</organism>
<keyword evidence="4" id="KW-1015">Disulfide bond</keyword>
<dbReference type="InterPro" id="IPR002557">
    <property type="entry name" value="Chitin-bd_dom"/>
</dbReference>
<dbReference type="PROSITE" id="PS50940">
    <property type="entry name" value="CHIT_BIND_II"/>
    <property type="match status" value="5"/>
</dbReference>
<dbReference type="GO" id="GO:0008061">
    <property type="term" value="F:chitin binding"/>
    <property type="evidence" value="ECO:0007669"/>
    <property type="project" value="UniProtKB-KW"/>
</dbReference>
<keyword evidence="1" id="KW-0147">Chitin-binding</keyword>
<feature type="domain" description="Chitin-binding type-2" evidence="8">
    <location>
        <begin position="469"/>
        <end position="519"/>
    </location>
</feature>
<feature type="domain" description="Chitin-binding type-2" evidence="8">
    <location>
        <begin position="602"/>
        <end position="656"/>
    </location>
</feature>
<evidence type="ECO:0000256" key="6">
    <source>
        <dbReference type="SAM" id="MobiDB-lite"/>
    </source>
</evidence>
<comment type="caution">
    <text evidence="9">The sequence shown here is derived from an EMBL/GenBank/DDBJ whole genome shotgun (WGS) entry which is preliminary data.</text>
</comment>